<evidence type="ECO:0000256" key="1">
    <source>
        <dbReference type="SAM" id="SignalP"/>
    </source>
</evidence>
<feature type="chain" id="PRO_5046051020" description="Fimbrial protein" evidence="1">
    <location>
        <begin position="20"/>
        <end position="419"/>
    </location>
</feature>
<comment type="caution">
    <text evidence="2">The sequence shown here is derived from an EMBL/GenBank/DDBJ whole genome shotgun (WGS) entry which is preliminary data.</text>
</comment>
<evidence type="ECO:0000313" key="3">
    <source>
        <dbReference type="Proteomes" id="UP000219642"/>
    </source>
</evidence>
<evidence type="ECO:0008006" key="4">
    <source>
        <dbReference type="Google" id="ProtNLM"/>
    </source>
</evidence>
<accession>A0ABX4INT7</accession>
<name>A0ABX4INT7_9ENTR</name>
<protein>
    <recommendedName>
        <fullName evidence="4">Fimbrial protein</fullName>
    </recommendedName>
</protein>
<proteinExistence type="predicted"/>
<sequence>MLAGVMTISLLLLSFFSSAVTMDISASFSPSLTNPENVVFTDTTPQSGFCATWPTYCGNGERSLATGLILTPQKGLTTTDTPQDSLYFKWPSSFQDVEVTNVENGTRAIVRFRVSSFSGRYDANSDYGVYDWGESGWAFTLTALGGCNSLTAGWLIGKTAVAWLWGIPEGVGGCYRLSSVDRPVGSAKFVKQVNTLSFGYTMVAPSPLTLTSGEYVGKVTYTIGPGGDIDFGTNFQANDSVLEINFTLSVNHELKLTPAAGAQSVSLQPCATGRVCSEDEGEANWERWMVTRVTPQLTGRSTFSLSSSGAFAVYLNCAEQVGTDCALKSDNSGQLVPVKTLLSLPGNVIDSATGSSVTRKALSVGKETGNNVFNTQSYAQDAAGSIDFLVRQKDVDTMLATRPDIYRGAITVIFDPNLF</sequence>
<keyword evidence="3" id="KW-1185">Reference proteome</keyword>
<keyword evidence="1" id="KW-0732">Signal</keyword>
<reference evidence="2 3" key="1">
    <citation type="submission" date="2017-06" db="EMBL/GenBank/DDBJ databases">
        <title>Draft genome sequence of nitrogen-fixing Kosakonia pseudosacchari strain NN143 isolated from sugarcane roots.</title>
        <authorList>
            <person name="Li Y."/>
            <person name="Li S."/>
            <person name="Lin L."/>
            <person name="Wu X."/>
            <person name="Yang L."/>
            <person name="Li Y."/>
            <person name="An Q."/>
        </authorList>
    </citation>
    <scope>NUCLEOTIDE SEQUENCE [LARGE SCALE GENOMIC DNA]</scope>
    <source>
        <strain evidence="2 3">NN143</strain>
    </source>
</reference>
<dbReference type="Proteomes" id="UP000219642">
    <property type="component" value="Unassembled WGS sequence"/>
</dbReference>
<feature type="signal peptide" evidence="1">
    <location>
        <begin position="1"/>
        <end position="19"/>
    </location>
</feature>
<gene>
    <name evidence="2" type="ORF">BK796_11770</name>
</gene>
<evidence type="ECO:0000313" key="2">
    <source>
        <dbReference type="EMBL" id="PDO86113.1"/>
    </source>
</evidence>
<dbReference type="EMBL" id="NITV01000006">
    <property type="protein sequence ID" value="PDO86113.1"/>
    <property type="molecule type" value="Genomic_DNA"/>
</dbReference>
<organism evidence="2 3">
    <name type="scientific">Kosakonia pseudosacchari</name>
    <dbReference type="NCBI Taxonomy" id="1646340"/>
    <lineage>
        <taxon>Bacteria</taxon>
        <taxon>Pseudomonadati</taxon>
        <taxon>Pseudomonadota</taxon>
        <taxon>Gammaproteobacteria</taxon>
        <taxon>Enterobacterales</taxon>
        <taxon>Enterobacteriaceae</taxon>
        <taxon>Kosakonia</taxon>
    </lineage>
</organism>